<gene>
    <name evidence="4" type="ORF">B3C1_13843</name>
</gene>
<proteinExistence type="predicted"/>
<dbReference type="InterPro" id="IPR046342">
    <property type="entry name" value="CBS_dom_sf"/>
</dbReference>
<dbReference type="PROSITE" id="PS51371">
    <property type="entry name" value="CBS"/>
    <property type="match status" value="2"/>
</dbReference>
<comment type="caution">
    <text evidence="4">The sequence shown here is derived from an EMBL/GenBank/DDBJ whole genome shotgun (WGS) entry which is preliminary data.</text>
</comment>
<name>K2JZB8_9GAMM</name>
<dbReference type="STRING" id="745411.B3C1_13843"/>
<evidence type="ECO:0000313" key="4">
    <source>
        <dbReference type="EMBL" id="EKE70625.1"/>
    </source>
</evidence>
<sequence>MDASLAQVRTLFDTHPFYHLPVLDGAGCVVGLMSRTDYLANLSPFLNTPAERSLDRDIMLRPVHQFMSRQVPLLRPEQPLLEAAQVILAHHFSCLPVVDSEQRLLGVLSWKDLLRFGLNRPRAPAKAEAG</sequence>
<reference evidence="4 5" key="1">
    <citation type="journal article" date="2012" name="J. Bacteriol.">
        <title>Genome Sequence of Gallaecimonas xiamenensis Type Strain 3-C-1.</title>
        <authorList>
            <person name="Lai Q."/>
            <person name="Wang L."/>
            <person name="Wang W."/>
            <person name="Shao Z."/>
        </authorList>
    </citation>
    <scope>NUCLEOTIDE SEQUENCE [LARGE SCALE GENOMIC DNA]</scope>
    <source>
        <strain evidence="4 5">3-C-1</strain>
    </source>
</reference>
<dbReference type="EMBL" id="AMRI01000020">
    <property type="protein sequence ID" value="EKE70625.1"/>
    <property type="molecule type" value="Genomic_DNA"/>
</dbReference>
<protein>
    <submittedName>
        <fullName evidence="4">Signal transduction protein</fullName>
    </submittedName>
</protein>
<dbReference type="eggNOG" id="COG0517">
    <property type="taxonomic scope" value="Bacteria"/>
</dbReference>
<dbReference type="PANTHER" id="PTHR43080">
    <property type="entry name" value="CBS DOMAIN-CONTAINING PROTEIN CBSX3, MITOCHONDRIAL"/>
    <property type="match status" value="1"/>
</dbReference>
<dbReference type="SUPFAM" id="SSF54631">
    <property type="entry name" value="CBS-domain pair"/>
    <property type="match status" value="1"/>
</dbReference>
<dbReference type="AlphaFoldDB" id="K2JZB8"/>
<evidence type="ECO:0000313" key="5">
    <source>
        <dbReference type="Proteomes" id="UP000006755"/>
    </source>
</evidence>
<dbReference type="Gene3D" id="3.10.580.10">
    <property type="entry name" value="CBS-domain"/>
    <property type="match status" value="1"/>
</dbReference>
<keyword evidence="1 2" id="KW-0129">CBS domain</keyword>
<evidence type="ECO:0000259" key="3">
    <source>
        <dbReference type="PROSITE" id="PS51371"/>
    </source>
</evidence>
<dbReference type="SMART" id="SM00116">
    <property type="entry name" value="CBS"/>
    <property type="match status" value="2"/>
</dbReference>
<dbReference type="InterPro" id="IPR051257">
    <property type="entry name" value="Diverse_CBS-Domain"/>
</dbReference>
<feature type="domain" description="CBS" evidence="3">
    <location>
        <begin position="67"/>
        <end position="124"/>
    </location>
</feature>
<evidence type="ECO:0000256" key="2">
    <source>
        <dbReference type="PROSITE-ProRule" id="PRU00703"/>
    </source>
</evidence>
<accession>K2JZB8</accession>
<dbReference type="InterPro" id="IPR000644">
    <property type="entry name" value="CBS_dom"/>
</dbReference>
<feature type="domain" description="CBS" evidence="3">
    <location>
        <begin position="1"/>
        <end position="51"/>
    </location>
</feature>
<keyword evidence="5" id="KW-1185">Reference proteome</keyword>
<dbReference type="Proteomes" id="UP000006755">
    <property type="component" value="Unassembled WGS sequence"/>
</dbReference>
<organism evidence="4 5">
    <name type="scientific">Gallaecimonas xiamenensis 3-C-1</name>
    <dbReference type="NCBI Taxonomy" id="745411"/>
    <lineage>
        <taxon>Bacteria</taxon>
        <taxon>Pseudomonadati</taxon>
        <taxon>Pseudomonadota</taxon>
        <taxon>Gammaproteobacteria</taxon>
        <taxon>Enterobacterales</taxon>
        <taxon>Gallaecimonadaceae</taxon>
        <taxon>Gallaecimonas</taxon>
    </lineage>
</organism>
<dbReference type="Pfam" id="PF00571">
    <property type="entry name" value="CBS"/>
    <property type="match status" value="2"/>
</dbReference>
<evidence type="ECO:0000256" key="1">
    <source>
        <dbReference type="ARBA" id="ARBA00023122"/>
    </source>
</evidence>
<dbReference type="PANTHER" id="PTHR43080:SF2">
    <property type="entry name" value="CBS DOMAIN-CONTAINING PROTEIN"/>
    <property type="match status" value="1"/>
</dbReference>